<comment type="caution">
    <text evidence="4">The sequence shown here is derived from an EMBL/GenBank/DDBJ whole genome shotgun (WGS) entry which is preliminary data.</text>
</comment>
<dbReference type="InterPro" id="IPR036956">
    <property type="entry name" value="Impact_N_sf"/>
</dbReference>
<dbReference type="Gene3D" id="3.30.70.240">
    <property type="match status" value="1"/>
</dbReference>
<dbReference type="InterPro" id="IPR020568">
    <property type="entry name" value="Ribosomal_Su5_D2-typ_SF"/>
</dbReference>
<evidence type="ECO:0000313" key="5">
    <source>
        <dbReference type="Proteomes" id="UP000051010"/>
    </source>
</evidence>
<dbReference type="InterPro" id="IPR015269">
    <property type="entry name" value="UPF0029_Impact_C"/>
</dbReference>
<evidence type="ECO:0000313" key="4">
    <source>
        <dbReference type="EMBL" id="KRM43896.1"/>
    </source>
</evidence>
<dbReference type="InterPro" id="IPR023582">
    <property type="entry name" value="Impact"/>
</dbReference>
<proteinExistence type="inferred from homology"/>
<dbReference type="Pfam" id="PF09186">
    <property type="entry name" value="DUF1949"/>
    <property type="match status" value="1"/>
</dbReference>
<feature type="domain" description="UPF0029" evidence="3">
    <location>
        <begin position="140"/>
        <end position="195"/>
    </location>
</feature>
<sequence>MTNLSLTIKQNGNHEIIIKKSRFICTMARISTEDQAKKLIATITKDNPKANHNCFAYVLGDQDQIQRESDNGEPSGTAGVPILEVLKMNELHNVLAVVTRYFGGIKLGAGGLIRAYSNATSTTIDQLGIVNLVTKKELIITIDYNQLDSLNYFLTQKSIPVEDTAYATDVKVTVPVGESSMADFKQQLMDLFSGNVHFTEGQDKLFEEPFSRQQREKKDQQQ</sequence>
<dbReference type="GO" id="GO:0005737">
    <property type="term" value="C:cytoplasm"/>
    <property type="evidence" value="ECO:0007669"/>
    <property type="project" value="TreeGrafter"/>
</dbReference>
<dbReference type="SUPFAM" id="SSF54211">
    <property type="entry name" value="Ribosomal protein S5 domain 2-like"/>
    <property type="match status" value="1"/>
</dbReference>
<dbReference type="PANTHER" id="PTHR16301:SF20">
    <property type="entry name" value="IMPACT FAMILY MEMBER YIGZ"/>
    <property type="match status" value="1"/>
</dbReference>
<organism evidence="4 5">
    <name type="scientific">Lentilactobacillus parafarraginis DSM 18390 = JCM 14109</name>
    <dbReference type="NCBI Taxonomy" id="1423786"/>
    <lineage>
        <taxon>Bacteria</taxon>
        <taxon>Bacillati</taxon>
        <taxon>Bacillota</taxon>
        <taxon>Bacilli</taxon>
        <taxon>Lactobacillales</taxon>
        <taxon>Lactobacillaceae</taxon>
        <taxon>Lentilactobacillus</taxon>
    </lineage>
</organism>
<accession>A0A0R1YN51</accession>
<dbReference type="InterPro" id="IPR001498">
    <property type="entry name" value="Impact_N"/>
</dbReference>
<dbReference type="RefSeq" id="WP_054734413.1">
    <property type="nucleotide sequence ID" value="NZ_AZFZ01000025.1"/>
</dbReference>
<evidence type="ECO:0000259" key="3">
    <source>
        <dbReference type="Pfam" id="PF09186"/>
    </source>
</evidence>
<dbReference type="PROSITE" id="PS00910">
    <property type="entry name" value="UPF0029"/>
    <property type="match status" value="1"/>
</dbReference>
<dbReference type="PATRIC" id="fig|1423786.4.peg.1282"/>
<dbReference type="AlphaFoldDB" id="A0A0R1YN51"/>
<dbReference type="Pfam" id="PF01205">
    <property type="entry name" value="Impact_N"/>
    <property type="match status" value="1"/>
</dbReference>
<dbReference type="Gene3D" id="3.30.230.30">
    <property type="entry name" value="Impact, N-terminal domain"/>
    <property type="match status" value="1"/>
</dbReference>
<dbReference type="NCBIfam" id="TIGR00257">
    <property type="entry name" value="IMPACT_YIGZ"/>
    <property type="match status" value="1"/>
</dbReference>
<dbReference type="Proteomes" id="UP000051010">
    <property type="component" value="Unassembled WGS sequence"/>
</dbReference>
<dbReference type="PANTHER" id="PTHR16301">
    <property type="entry name" value="IMPACT-RELATED"/>
    <property type="match status" value="1"/>
</dbReference>
<reference evidence="4 5" key="1">
    <citation type="journal article" date="2015" name="Genome Announc.">
        <title>Expanding the biotechnology potential of lactobacilli through comparative genomics of 213 strains and associated genera.</title>
        <authorList>
            <person name="Sun Z."/>
            <person name="Harris H.M."/>
            <person name="McCann A."/>
            <person name="Guo C."/>
            <person name="Argimon S."/>
            <person name="Zhang W."/>
            <person name="Yang X."/>
            <person name="Jeffery I.B."/>
            <person name="Cooney J.C."/>
            <person name="Kagawa T.F."/>
            <person name="Liu W."/>
            <person name="Song Y."/>
            <person name="Salvetti E."/>
            <person name="Wrobel A."/>
            <person name="Rasinkangas P."/>
            <person name="Parkhill J."/>
            <person name="Rea M.C."/>
            <person name="O'Sullivan O."/>
            <person name="Ritari J."/>
            <person name="Douillard F.P."/>
            <person name="Paul Ross R."/>
            <person name="Yang R."/>
            <person name="Briner A.E."/>
            <person name="Felis G.E."/>
            <person name="de Vos W.M."/>
            <person name="Barrangou R."/>
            <person name="Klaenhammer T.R."/>
            <person name="Caufield P.W."/>
            <person name="Cui Y."/>
            <person name="Zhang H."/>
            <person name="O'Toole P.W."/>
        </authorList>
    </citation>
    <scope>NUCLEOTIDE SEQUENCE [LARGE SCALE GENOMIC DNA]</scope>
    <source>
        <strain evidence="4 5">DSM 18390</strain>
    </source>
</reference>
<dbReference type="GO" id="GO:0006446">
    <property type="term" value="P:regulation of translational initiation"/>
    <property type="evidence" value="ECO:0007669"/>
    <property type="project" value="TreeGrafter"/>
</dbReference>
<dbReference type="InterPro" id="IPR020569">
    <property type="entry name" value="UPF0029_Impact_CS"/>
</dbReference>
<comment type="similarity">
    <text evidence="1">Belongs to the IMPACT family.</text>
</comment>
<protein>
    <submittedName>
        <fullName evidence="4">YigZ family protein</fullName>
    </submittedName>
</protein>
<gene>
    <name evidence="4" type="ORF">FD47_GL001189</name>
</gene>
<dbReference type="InterPro" id="IPR015796">
    <property type="entry name" value="Impact_YigZ-like"/>
</dbReference>
<feature type="domain" description="Impact N-terminal" evidence="2">
    <location>
        <begin position="19"/>
        <end position="123"/>
    </location>
</feature>
<name>A0A0R1YN51_9LACO</name>
<evidence type="ECO:0000259" key="2">
    <source>
        <dbReference type="Pfam" id="PF01205"/>
    </source>
</evidence>
<dbReference type="EMBL" id="AZFZ01000025">
    <property type="protein sequence ID" value="KRM43896.1"/>
    <property type="molecule type" value="Genomic_DNA"/>
</dbReference>
<evidence type="ECO:0000256" key="1">
    <source>
        <dbReference type="ARBA" id="ARBA00007665"/>
    </source>
</evidence>
<dbReference type="InterPro" id="IPR035647">
    <property type="entry name" value="EFG_III/V"/>
</dbReference>
<dbReference type="SUPFAM" id="SSF54980">
    <property type="entry name" value="EF-G C-terminal domain-like"/>
    <property type="match status" value="1"/>
</dbReference>